<sequence>MKLSRAGRWAAAGAAAWLVNRRRQVEEVPRELRAPQLYLPLDLPHPLVAEALQRIPIRVPDPEGVEVTRRRVTSPEAFGADVLIYRAWPQAAETGAAVLWIHGGGHVMGSAAIDHELCAWLSRELRLPVVSVDYRLAPRHPFPADLDDCFAALRWLQENAAELGVDPERIAVAGASAGGGLAAALVQRTHDAGHPVCFQALVYPMLDDRTTQIRDHGNRGRFGWTQTSNRVAWQAYLGHPLDEGEDRPYAAPARREDLSGLPPAWIGVGDLDLILPEDEAYAARLREAGVPCQLDIEPGMYHAADVFRPEAESMQVFRGKMMDALRRALRITA</sequence>
<dbReference type="OrthoDB" id="3181909at2"/>
<dbReference type="InterPro" id="IPR050300">
    <property type="entry name" value="GDXG_lipolytic_enzyme"/>
</dbReference>
<dbReference type="Gene3D" id="3.40.50.1820">
    <property type="entry name" value="alpha/beta hydrolase"/>
    <property type="match status" value="1"/>
</dbReference>
<keyword evidence="1" id="KW-0378">Hydrolase</keyword>
<dbReference type="PANTHER" id="PTHR48081:SF8">
    <property type="entry name" value="ALPHA_BETA HYDROLASE FOLD-3 DOMAIN-CONTAINING PROTEIN-RELATED"/>
    <property type="match status" value="1"/>
</dbReference>
<dbReference type="InterPro" id="IPR029058">
    <property type="entry name" value="AB_hydrolase_fold"/>
</dbReference>
<dbReference type="GO" id="GO:0016787">
    <property type="term" value="F:hydrolase activity"/>
    <property type="evidence" value="ECO:0007669"/>
    <property type="project" value="UniProtKB-KW"/>
</dbReference>
<dbReference type="PANTHER" id="PTHR48081">
    <property type="entry name" value="AB HYDROLASE SUPERFAMILY PROTEIN C4A8.06C"/>
    <property type="match status" value="1"/>
</dbReference>
<comment type="caution">
    <text evidence="3">The sequence shown here is derived from an EMBL/GenBank/DDBJ whole genome shotgun (WGS) entry which is preliminary data.</text>
</comment>
<organism evidence="3 4">
    <name type="scientific">Enemella evansiae</name>
    <dbReference type="NCBI Taxonomy" id="2016499"/>
    <lineage>
        <taxon>Bacteria</taxon>
        <taxon>Bacillati</taxon>
        <taxon>Actinomycetota</taxon>
        <taxon>Actinomycetes</taxon>
        <taxon>Propionibacteriales</taxon>
        <taxon>Propionibacteriaceae</taxon>
        <taxon>Enemella</taxon>
    </lineage>
</organism>
<evidence type="ECO:0000313" key="3">
    <source>
        <dbReference type="EMBL" id="OYO12766.1"/>
    </source>
</evidence>
<protein>
    <submittedName>
        <fullName evidence="3">Arylesterase</fullName>
    </submittedName>
</protein>
<dbReference type="EMBL" id="NMVO01000014">
    <property type="protein sequence ID" value="OYO12766.1"/>
    <property type="molecule type" value="Genomic_DNA"/>
</dbReference>
<feature type="domain" description="Alpha/beta hydrolase fold-3" evidence="2">
    <location>
        <begin position="98"/>
        <end position="303"/>
    </location>
</feature>
<reference evidence="3 4" key="1">
    <citation type="submission" date="2017-07" db="EMBL/GenBank/DDBJ databases">
        <title>Draft whole genome sequences of clinical Proprionibacteriaceae strains.</title>
        <authorList>
            <person name="Bernier A.-M."/>
            <person name="Bernard K."/>
            <person name="Domingo M.-C."/>
        </authorList>
    </citation>
    <scope>NUCLEOTIDE SEQUENCE [LARGE SCALE GENOMIC DNA]</scope>
    <source>
        <strain evidence="3 4">NML 030167</strain>
    </source>
</reference>
<dbReference type="AlphaFoldDB" id="A0A255GE52"/>
<dbReference type="InterPro" id="IPR013094">
    <property type="entry name" value="AB_hydrolase_3"/>
</dbReference>
<dbReference type="Proteomes" id="UP000215896">
    <property type="component" value="Unassembled WGS sequence"/>
</dbReference>
<gene>
    <name evidence="3" type="ORF">CGZ94_12750</name>
</gene>
<dbReference type="Pfam" id="PF07859">
    <property type="entry name" value="Abhydrolase_3"/>
    <property type="match status" value="1"/>
</dbReference>
<dbReference type="RefSeq" id="WP_094405860.1">
    <property type="nucleotide sequence ID" value="NZ_NMVO01000014.1"/>
</dbReference>
<keyword evidence="4" id="KW-1185">Reference proteome</keyword>
<accession>A0A255GE52</accession>
<dbReference type="SUPFAM" id="SSF53474">
    <property type="entry name" value="alpha/beta-Hydrolases"/>
    <property type="match status" value="1"/>
</dbReference>
<evidence type="ECO:0000313" key="4">
    <source>
        <dbReference type="Proteomes" id="UP000215896"/>
    </source>
</evidence>
<evidence type="ECO:0000259" key="2">
    <source>
        <dbReference type="Pfam" id="PF07859"/>
    </source>
</evidence>
<proteinExistence type="predicted"/>
<evidence type="ECO:0000256" key="1">
    <source>
        <dbReference type="ARBA" id="ARBA00022801"/>
    </source>
</evidence>
<name>A0A255GE52_9ACTN</name>